<dbReference type="EMBL" id="FNAT01000011">
    <property type="protein sequence ID" value="SDF34802.1"/>
    <property type="molecule type" value="Genomic_DNA"/>
</dbReference>
<keyword evidence="5" id="KW-1185">Reference proteome</keyword>
<dbReference type="PANTHER" id="PTHR34982:SF1">
    <property type="entry name" value="FLAGELLAR ASSEMBLY PROTEIN FLIH"/>
    <property type="match status" value="1"/>
</dbReference>
<dbReference type="Proteomes" id="UP000198922">
    <property type="component" value="Unassembled WGS sequence"/>
</dbReference>
<reference evidence="5" key="1">
    <citation type="submission" date="2016-10" db="EMBL/GenBank/DDBJ databases">
        <authorList>
            <person name="Varghese N."/>
            <person name="Submissions S."/>
        </authorList>
    </citation>
    <scope>NUCLEOTIDE SEQUENCE [LARGE SCALE GENOMIC DNA]</scope>
    <source>
        <strain evidence="5">DSM 21424</strain>
    </source>
</reference>
<keyword evidence="2" id="KW-0653">Protein transport</keyword>
<evidence type="ECO:0000256" key="1">
    <source>
        <dbReference type="ARBA" id="ARBA00022448"/>
    </source>
</evidence>
<keyword evidence="4" id="KW-0966">Cell projection</keyword>
<evidence type="ECO:0000313" key="5">
    <source>
        <dbReference type="Proteomes" id="UP000198922"/>
    </source>
</evidence>
<accession>A0A1G7KCB4</accession>
<dbReference type="GO" id="GO:0005829">
    <property type="term" value="C:cytosol"/>
    <property type="evidence" value="ECO:0007669"/>
    <property type="project" value="TreeGrafter"/>
</dbReference>
<dbReference type="InterPro" id="IPR051472">
    <property type="entry name" value="T3SS_Stator/FliH"/>
</dbReference>
<feature type="compositionally biased region" description="Basic and acidic residues" evidence="3">
    <location>
        <begin position="42"/>
        <end position="52"/>
    </location>
</feature>
<dbReference type="STRING" id="521013.SAMN04488567_0165"/>
<keyword evidence="1" id="KW-0813">Transport</keyword>
<dbReference type="RefSeq" id="WP_090114886.1">
    <property type="nucleotide sequence ID" value="NZ_FNAT01000011.1"/>
</dbReference>
<keyword evidence="4" id="KW-0282">Flagellum</keyword>
<gene>
    <name evidence="4" type="ORF">SAMN04488567_0165</name>
</gene>
<dbReference type="PANTHER" id="PTHR34982">
    <property type="entry name" value="YOP PROTEINS TRANSLOCATION PROTEIN L"/>
    <property type="match status" value="1"/>
</dbReference>
<proteinExistence type="predicted"/>
<name>A0A1G7KCB4_9RHOB</name>
<feature type="region of interest" description="Disordered" evidence="3">
    <location>
        <begin position="37"/>
        <end position="69"/>
    </location>
</feature>
<organism evidence="4 5">
    <name type="scientific">Limimaricola pyoseonensis</name>
    <dbReference type="NCBI Taxonomy" id="521013"/>
    <lineage>
        <taxon>Bacteria</taxon>
        <taxon>Pseudomonadati</taxon>
        <taxon>Pseudomonadota</taxon>
        <taxon>Alphaproteobacteria</taxon>
        <taxon>Rhodobacterales</taxon>
        <taxon>Paracoccaceae</taxon>
        <taxon>Limimaricola</taxon>
    </lineage>
</organism>
<dbReference type="GO" id="GO:0015031">
    <property type="term" value="P:protein transport"/>
    <property type="evidence" value="ECO:0007669"/>
    <property type="project" value="UniProtKB-KW"/>
</dbReference>
<dbReference type="AlphaFoldDB" id="A0A1G7KCB4"/>
<keyword evidence="4" id="KW-0969">Cilium</keyword>
<evidence type="ECO:0000256" key="2">
    <source>
        <dbReference type="ARBA" id="ARBA00022927"/>
    </source>
</evidence>
<protein>
    <submittedName>
        <fullName evidence="4">Flagellar biosynthesis/type III secretory pathway protein FliH</fullName>
    </submittedName>
</protein>
<evidence type="ECO:0000313" key="4">
    <source>
        <dbReference type="EMBL" id="SDF34802.1"/>
    </source>
</evidence>
<evidence type="ECO:0000256" key="3">
    <source>
        <dbReference type="SAM" id="MobiDB-lite"/>
    </source>
</evidence>
<sequence length="219" mass="23220">MSFIFDRDFDRELAEERRGGPQAPAARHSDEDLAAALAEARAAAREEGRAQGRAEALAEAEAAETRRQGETLEALRAELEGLGRSEAAHRAALERQVLAYAAGVAQQVLPEILARKGQDRALAQIRRGLSLGLSSPRLVVTLPAEAAGALGPRVAHEAAALGLGERVELRPDPALPHGAARVAWDGGRLDYSFDQICQTILGALETAAGPATDQPEDRT</sequence>